<evidence type="ECO:0000259" key="18">
    <source>
        <dbReference type="Pfam" id="PF14732"/>
    </source>
</evidence>
<keyword evidence="8 11" id="KW-0862">Zinc</keyword>
<evidence type="ECO:0000256" key="1">
    <source>
        <dbReference type="ARBA" id="ARBA00004123"/>
    </source>
</evidence>
<dbReference type="GO" id="GO:0046872">
    <property type="term" value="F:metal ion binding"/>
    <property type="evidence" value="ECO:0007669"/>
    <property type="project" value="UniProtKB-KW"/>
</dbReference>
<evidence type="ECO:0000256" key="10">
    <source>
        <dbReference type="ARBA" id="ARBA00023242"/>
    </source>
</evidence>
<dbReference type="GO" id="GO:0005737">
    <property type="term" value="C:cytoplasm"/>
    <property type="evidence" value="ECO:0007669"/>
    <property type="project" value="TreeGrafter"/>
</dbReference>
<dbReference type="GO" id="GO:0005524">
    <property type="term" value="F:ATP binding"/>
    <property type="evidence" value="ECO:0007669"/>
    <property type="project" value="UniProtKB-UniRule"/>
</dbReference>
<dbReference type="InterPro" id="IPR042449">
    <property type="entry name" value="Ub-E1_IAD_1"/>
</dbReference>
<feature type="domain" description="THIF-type NAD/FAD binding fold" evidence="17">
    <location>
        <begin position="17"/>
        <end position="422"/>
    </location>
</feature>
<evidence type="ECO:0000256" key="12">
    <source>
        <dbReference type="PIRSR" id="PIRSR039133-1"/>
    </source>
</evidence>
<dbReference type="Pfam" id="PF00899">
    <property type="entry name" value="ThiF"/>
    <property type="match status" value="1"/>
</dbReference>
<sequence length="628" mass="68820">MGRDRYAKQSLGALHGRVKKARVLMVGAGGIGCELLKNLSLTGFGEIHVVDLDTIDLSNLNRQFLFRNEHIKKSKAMVAKETACRFNPHVKIEAYHANVMDAQFNVEWFKTFQIVFNALDNIAARSHVNKMCIAADVPLVESGTTGFQGQVQIIKKGVTRCYDCVPKEAPKSFPVCTIRSTPSQPIHCIVWGKSYLFTELFGISEEEVAELDFSEDSGNKEEIQNLRKEAEALKNIRDAMSSPSFAKLVFDKVFKEDVERLLSMEDMWKNRRPPVALNFEQLFEEGKSISTTVATQGQGIWTVAENFVVFADSLRRLASRILAMKSEAAGNANAKPLMLTFDKDDGDTLDFVAASANLRSHIFGIPMRSKFDIKQMAGNIIPAIATTNAATAALCVLQAFKVMRDQAEKIPMVFTFNVNNGRVLLPELGRDGNQDPVPACNTCSVARATVLVDPARATLGDLVDGVLREKLGYGKELQVLTKEGVIYEPDYTDSTIKTFAELNLDGEHFITIQDDDEVAPKINLIIALSATLSLNKDSADGSKPIQLLETLEVPRRTKEAPASAVMPAVPTTSNTNGENGKRKRTASVAGLEEPPSSKKGKMSTRENGADDLVVLDDASGGIIVLDDD</sequence>
<dbReference type="Gene3D" id="3.10.290.20">
    <property type="entry name" value="Ubiquitin-like 2 activating enzyme e1b. Chain: B, domain 3"/>
    <property type="match status" value="1"/>
</dbReference>
<name>A0A517LGA6_9PEZI</name>
<evidence type="ECO:0000256" key="16">
    <source>
        <dbReference type="SAM" id="MobiDB-lite"/>
    </source>
</evidence>
<feature type="binding site" evidence="14">
    <location>
        <position position="440"/>
    </location>
    <ligand>
        <name>Zn(2+)</name>
        <dbReference type="ChEBI" id="CHEBI:29105"/>
    </ligand>
</feature>
<keyword evidence="5 11" id="KW-0479">Metal-binding</keyword>
<evidence type="ECO:0000256" key="11">
    <source>
        <dbReference type="PIRNR" id="PIRNR039133"/>
    </source>
</evidence>
<dbReference type="GO" id="GO:0016925">
    <property type="term" value="P:protein sumoylation"/>
    <property type="evidence" value="ECO:0007669"/>
    <property type="project" value="UniProtKB-UniRule"/>
</dbReference>
<feature type="binding site" evidence="13">
    <location>
        <begin position="59"/>
        <end position="62"/>
    </location>
    <ligand>
        <name>ATP</name>
        <dbReference type="ChEBI" id="CHEBI:30616"/>
    </ligand>
</feature>
<feature type="domain" description="Ubiquitin/SUMO-activating enzyme ubiquitin-like" evidence="18">
    <location>
        <begin position="451"/>
        <end position="528"/>
    </location>
</feature>
<evidence type="ECO:0000313" key="20">
    <source>
        <dbReference type="Proteomes" id="UP000316270"/>
    </source>
</evidence>
<evidence type="ECO:0000256" key="8">
    <source>
        <dbReference type="ARBA" id="ARBA00022833"/>
    </source>
</evidence>
<keyword evidence="7 11" id="KW-0833">Ubl conjugation pathway</keyword>
<dbReference type="FunFam" id="3.50.50.80:FF:000002">
    <property type="entry name" value="SUMO-activating enzyme subunit 2"/>
    <property type="match status" value="1"/>
</dbReference>
<feature type="region of interest" description="Disordered" evidence="16">
    <location>
        <begin position="556"/>
        <end position="612"/>
    </location>
</feature>
<feature type="binding site" evidence="13">
    <location>
        <position position="75"/>
    </location>
    <ligand>
        <name>ATP</name>
        <dbReference type="ChEBI" id="CHEBI:30616"/>
    </ligand>
</feature>
<dbReference type="InterPro" id="IPR033127">
    <property type="entry name" value="UBQ-activ_enz_E1_Cys_AS"/>
</dbReference>
<dbReference type="PROSITE" id="PS51257">
    <property type="entry name" value="PROKAR_LIPOPROTEIN"/>
    <property type="match status" value="1"/>
</dbReference>
<evidence type="ECO:0000256" key="4">
    <source>
        <dbReference type="ARBA" id="ARBA00022679"/>
    </source>
</evidence>
<dbReference type="InterPro" id="IPR023318">
    <property type="entry name" value="Ub_act_enz_dom_a_sf"/>
</dbReference>
<dbReference type="Gene3D" id="1.10.10.520">
    <property type="entry name" value="Ubiquitin activating enzymes (Uba3). Chain: B, domain 2"/>
    <property type="match status" value="1"/>
</dbReference>
<keyword evidence="4" id="KW-0808">Transferase</keyword>
<dbReference type="InterPro" id="IPR035985">
    <property type="entry name" value="Ubiquitin-activating_enz"/>
</dbReference>
<dbReference type="FunFam" id="3.40.50.720:FF:000618">
    <property type="entry name" value="SUMO-activating enzyme subunit 2"/>
    <property type="match status" value="1"/>
</dbReference>
<dbReference type="PANTHER" id="PTHR10953">
    <property type="entry name" value="UBIQUITIN-ACTIVATING ENZYME E1"/>
    <property type="match status" value="1"/>
</dbReference>
<feature type="binding site" evidence="14">
    <location>
        <position position="161"/>
    </location>
    <ligand>
        <name>Zn(2+)</name>
        <dbReference type="ChEBI" id="CHEBI:29105"/>
    </ligand>
</feature>
<dbReference type="InterPro" id="IPR030661">
    <property type="entry name" value="Uba2"/>
</dbReference>
<dbReference type="SUPFAM" id="SSF69572">
    <property type="entry name" value="Activating enzymes of the ubiquitin-like proteins"/>
    <property type="match status" value="1"/>
</dbReference>
<dbReference type="InterPro" id="IPR045886">
    <property type="entry name" value="ThiF/MoeB/HesA"/>
</dbReference>
<evidence type="ECO:0000256" key="6">
    <source>
        <dbReference type="ARBA" id="ARBA00022741"/>
    </source>
</evidence>
<feature type="binding site" evidence="14">
    <location>
        <position position="164"/>
    </location>
    <ligand>
        <name>Zn(2+)</name>
        <dbReference type="ChEBI" id="CHEBI:29105"/>
    </ligand>
</feature>
<comment type="pathway">
    <text evidence="2 11">Protein modification; protein sumoylation.</text>
</comment>
<evidence type="ECO:0000256" key="15">
    <source>
        <dbReference type="PROSITE-ProRule" id="PRU10132"/>
    </source>
</evidence>
<dbReference type="InterPro" id="IPR028077">
    <property type="entry name" value="UAE_UbL_dom"/>
</dbReference>
<dbReference type="EMBL" id="CP042195">
    <property type="protein sequence ID" value="QDS74678.1"/>
    <property type="molecule type" value="Genomic_DNA"/>
</dbReference>
<comment type="subunit">
    <text evidence="11">Heterodimer.</text>
</comment>
<feature type="binding site" evidence="13">
    <location>
        <position position="51"/>
    </location>
    <ligand>
        <name>ATP</name>
        <dbReference type="ChEBI" id="CHEBI:30616"/>
    </ligand>
</feature>
<evidence type="ECO:0000259" key="17">
    <source>
        <dbReference type="Pfam" id="PF00899"/>
    </source>
</evidence>
<dbReference type="GO" id="GO:0031510">
    <property type="term" value="C:SUMO activating enzyme complex"/>
    <property type="evidence" value="ECO:0007669"/>
    <property type="project" value="UniProtKB-UniRule"/>
</dbReference>
<dbReference type="Pfam" id="PF14732">
    <property type="entry name" value="UAE_UbL"/>
    <property type="match status" value="1"/>
</dbReference>
<keyword evidence="9 11" id="KW-0067">ATP-binding</keyword>
<dbReference type="AlphaFoldDB" id="A0A517LGA6"/>
<feature type="binding site" evidence="13">
    <location>
        <begin position="27"/>
        <end position="32"/>
    </location>
    <ligand>
        <name>ATP</name>
        <dbReference type="ChEBI" id="CHEBI:30616"/>
    </ligand>
</feature>
<dbReference type="Proteomes" id="UP000316270">
    <property type="component" value="Chromosome 11"/>
</dbReference>
<proteinExistence type="inferred from homology"/>
<evidence type="ECO:0000313" key="19">
    <source>
        <dbReference type="EMBL" id="QDS74678.1"/>
    </source>
</evidence>
<dbReference type="PANTHER" id="PTHR10953:SF5">
    <property type="entry name" value="SUMO-ACTIVATING ENZYME SUBUNIT 2"/>
    <property type="match status" value="1"/>
</dbReference>
<dbReference type="PIRSF" id="PIRSF039133">
    <property type="entry name" value="SUMO_E1B"/>
    <property type="match status" value="1"/>
</dbReference>
<evidence type="ECO:0000256" key="5">
    <source>
        <dbReference type="ARBA" id="ARBA00022723"/>
    </source>
</evidence>
<dbReference type="GO" id="GO:0016740">
    <property type="term" value="F:transferase activity"/>
    <property type="evidence" value="ECO:0007669"/>
    <property type="project" value="UniProtKB-KW"/>
</dbReference>
<dbReference type="UniPathway" id="UPA00886"/>
<keyword evidence="20" id="KW-1185">Reference proteome</keyword>
<keyword evidence="6 11" id="KW-0547">Nucleotide-binding</keyword>
<comment type="subcellular location">
    <subcellularLocation>
        <location evidence="1">Nucleus</location>
    </subcellularLocation>
</comment>
<dbReference type="PROSITE" id="PS00865">
    <property type="entry name" value="UBIQUITIN_ACTIVAT_2"/>
    <property type="match status" value="1"/>
</dbReference>
<feature type="binding site" evidence="13">
    <location>
        <begin position="120"/>
        <end position="125"/>
    </location>
    <ligand>
        <name>ATP</name>
        <dbReference type="ChEBI" id="CHEBI:30616"/>
    </ligand>
</feature>
<gene>
    <name evidence="19" type="ORF">FKW77_009563</name>
</gene>
<evidence type="ECO:0000256" key="9">
    <source>
        <dbReference type="ARBA" id="ARBA00022840"/>
    </source>
</evidence>
<dbReference type="InterPro" id="IPR000594">
    <property type="entry name" value="ThiF_NAD_FAD-bd"/>
</dbReference>
<evidence type="ECO:0000256" key="7">
    <source>
        <dbReference type="ARBA" id="ARBA00022786"/>
    </source>
</evidence>
<comment type="similarity">
    <text evidence="3 11">Belongs to the ubiquitin-activating E1 family.</text>
</comment>
<accession>A0A517LGA6</accession>
<evidence type="ECO:0000256" key="14">
    <source>
        <dbReference type="PIRSR" id="PIRSR039133-3"/>
    </source>
</evidence>
<organism evidence="19 20">
    <name type="scientific">Venturia effusa</name>
    <dbReference type="NCBI Taxonomy" id="50376"/>
    <lineage>
        <taxon>Eukaryota</taxon>
        <taxon>Fungi</taxon>
        <taxon>Dikarya</taxon>
        <taxon>Ascomycota</taxon>
        <taxon>Pezizomycotina</taxon>
        <taxon>Dothideomycetes</taxon>
        <taxon>Pleosporomycetidae</taxon>
        <taxon>Venturiales</taxon>
        <taxon>Venturiaceae</taxon>
        <taxon>Venturia</taxon>
    </lineage>
</organism>
<feature type="binding site" evidence="14">
    <location>
        <position position="443"/>
    </location>
    <ligand>
        <name>Zn(2+)</name>
        <dbReference type="ChEBI" id="CHEBI:29105"/>
    </ligand>
</feature>
<dbReference type="GO" id="GO:0019948">
    <property type="term" value="F:SUMO activating enzyme activity"/>
    <property type="evidence" value="ECO:0007669"/>
    <property type="project" value="UniProtKB-UniRule"/>
</dbReference>
<evidence type="ECO:0000256" key="2">
    <source>
        <dbReference type="ARBA" id="ARBA00004718"/>
    </source>
</evidence>
<keyword evidence="10" id="KW-0539">Nucleus</keyword>
<evidence type="ECO:0000256" key="13">
    <source>
        <dbReference type="PIRSR" id="PIRSR039133-2"/>
    </source>
</evidence>
<feature type="active site" description="Glycyl thioester intermediate" evidence="12 15">
    <location>
        <position position="176"/>
    </location>
</feature>
<dbReference type="Gene3D" id="3.50.50.80">
    <property type="entry name" value="Ubiquitin-activating enzyme E1, inactive adenylation domain, subdomain 1"/>
    <property type="match status" value="1"/>
</dbReference>
<evidence type="ECO:0000256" key="3">
    <source>
        <dbReference type="ARBA" id="ARBA00005673"/>
    </source>
</evidence>
<dbReference type="OrthoDB" id="10255449at2759"/>
<dbReference type="STRING" id="50376.A0A517LGA6"/>
<protein>
    <recommendedName>
        <fullName evidence="11">Ubiquitin-activating enzyme E1-like</fullName>
    </recommendedName>
</protein>
<reference evidence="19 20" key="1">
    <citation type="submission" date="2019-07" db="EMBL/GenBank/DDBJ databases">
        <title>Finished genome of Venturia effusa.</title>
        <authorList>
            <person name="Young C.A."/>
            <person name="Cox M.P."/>
            <person name="Ganley A.R.D."/>
            <person name="David W.J."/>
        </authorList>
    </citation>
    <scope>NUCLEOTIDE SEQUENCE [LARGE SCALE GENOMIC DNA]</scope>
    <source>
        <strain evidence="20">albino</strain>
    </source>
</reference>